<keyword evidence="3" id="KW-1185">Reference proteome</keyword>
<feature type="signal peptide" evidence="1">
    <location>
        <begin position="1"/>
        <end position="17"/>
    </location>
</feature>
<sequence length="155" mass="15014">MKSYIIAIATFAAAVVAQSTSTNTAATATISQSPLQTCLAKCASTDVNCRATCVGVPHPGDAQVTEPTNCVANCDQGDGSAAATEKYAACQNACISSYIITSGTAAPGGAYTTAGQAAVTASAKSSSGMAASTGAGRIGGTVGSLGLVFAAFAML</sequence>
<evidence type="ECO:0000256" key="1">
    <source>
        <dbReference type="SAM" id="SignalP"/>
    </source>
</evidence>
<dbReference type="EMBL" id="MU004230">
    <property type="protein sequence ID" value="KAF2674169.1"/>
    <property type="molecule type" value="Genomic_DNA"/>
</dbReference>
<organism evidence="2 3">
    <name type="scientific">Microthyrium microscopicum</name>
    <dbReference type="NCBI Taxonomy" id="703497"/>
    <lineage>
        <taxon>Eukaryota</taxon>
        <taxon>Fungi</taxon>
        <taxon>Dikarya</taxon>
        <taxon>Ascomycota</taxon>
        <taxon>Pezizomycotina</taxon>
        <taxon>Dothideomycetes</taxon>
        <taxon>Dothideomycetes incertae sedis</taxon>
        <taxon>Microthyriales</taxon>
        <taxon>Microthyriaceae</taxon>
        <taxon>Microthyrium</taxon>
    </lineage>
</organism>
<reference evidence="2" key="1">
    <citation type="journal article" date="2020" name="Stud. Mycol.">
        <title>101 Dothideomycetes genomes: a test case for predicting lifestyles and emergence of pathogens.</title>
        <authorList>
            <person name="Haridas S."/>
            <person name="Albert R."/>
            <person name="Binder M."/>
            <person name="Bloem J."/>
            <person name="Labutti K."/>
            <person name="Salamov A."/>
            <person name="Andreopoulos B."/>
            <person name="Baker S."/>
            <person name="Barry K."/>
            <person name="Bills G."/>
            <person name="Bluhm B."/>
            <person name="Cannon C."/>
            <person name="Castanera R."/>
            <person name="Culley D."/>
            <person name="Daum C."/>
            <person name="Ezra D."/>
            <person name="Gonzalez J."/>
            <person name="Henrissat B."/>
            <person name="Kuo A."/>
            <person name="Liang C."/>
            <person name="Lipzen A."/>
            <person name="Lutzoni F."/>
            <person name="Magnuson J."/>
            <person name="Mondo S."/>
            <person name="Nolan M."/>
            <person name="Ohm R."/>
            <person name="Pangilinan J."/>
            <person name="Park H.-J."/>
            <person name="Ramirez L."/>
            <person name="Alfaro M."/>
            <person name="Sun H."/>
            <person name="Tritt A."/>
            <person name="Yoshinaga Y."/>
            <person name="Zwiers L.-H."/>
            <person name="Turgeon B."/>
            <person name="Goodwin S."/>
            <person name="Spatafora J."/>
            <person name="Crous P."/>
            <person name="Grigoriev I."/>
        </authorList>
    </citation>
    <scope>NUCLEOTIDE SEQUENCE</scope>
    <source>
        <strain evidence="2">CBS 115976</strain>
    </source>
</reference>
<keyword evidence="1" id="KW-0732">Signal</keyword>
<feature type="chain" id="PRO_5025481183" description="Extracellular membrane protein CFEM domain-containing protein" evidence="1">
    <location>
        <begin position="18"/>
        <end position="155"/>
    </location>
</feature>
<gene>
    <name evidence="2" type="ORF">BT63DRAFT_408376</name>
</gene>
<accession>A0A6A6UPG4</accession>
<dbReference type="OrthoDB" id="5597238at2759"/>
<evidence type="ECO:0008006" key="4">
    <source>
        <dbReference type="Google" id="ProtNLM"/>
    </source>
</evidence>
<evidence type="ECO:0000313" key="3">
    <source>
        <dbReference type="Proteomes" id="UP000799302"/>
    </source>
</evidence>
<evidence type="ECO:0000313" key="2">
    <source>
        <dbReference type="EMBL" id="KAF2674169.1"/>
    </source>
</evidence>
<protein>
    <recommendedName>
        <fullName evidence="4">Extracellular membrane protein CFEM domain-containing protein</fullName>
    </recommendedName>
</protein>
<name>A0A6A6UPG4_9PEZI</name>
<dbReference type="AlphaFoldDB" id="A0A6A6UPG4"/>
<dbReference type="Proteomes" id="UP000799302">
    <property type="component" value="Unassembled WGS sequence"/>
</dbReference>
<proteinExistence type="predicted"/>